<feature type="transmembrane region" description="Helical" evidence="1">
    <location>
        <begin position="231"/>
        <end position="250"/>
    </location>
</feature>
<feature type="transmembrane region" description="Helical" evidence="1">
    <location>
        <begin position="39"/>
        <end position="56"/>
    </location>
</feature>
<feature type="transmembrane region" description="Helical" evidence="1">
    <location>
        <begin position="279"/>
        <end position="299"/>
    </location>
</feature>
<feature type="transmembrane region" description="Helical" evidence="1">
    <location>
        <begin position="12"/>
        <end position="33"/>
    </location>
</feature>
<evidence type="ECO:0000313" key="2">
    <source>
        <dbReference type="EMBL" id="BAU55400.1"/>
    </source>
</evidence>
<evidence type="ECO:0008006" key="4">
    <source>
        <dbReference type="Google" id="ProtNLM"/>
    </source>
</evidence>
<dbReference type="AlphaFoldDB" id="A0A0X8X4D5"/>
<dbReference type="RefSeq" id="WP_096353702.1">
    <property type="nucleotide sequence ID" value="NZ_AP017313.1"/>
</dbReference>
<keyword evidence="1" id="KW-0472">Membrane</keyword>
<gene>
    <name evidence="2" type="ORF">MgSA37_03584</name>
</gene>
<keyword evidence="1" id="KW-1133">Transmembrane helix</keyword>
<accession>A0A0X8X4D5</accession>
<dbReference type="Proteomes" id="UP000218263">
    <property type="component" value="Chromosome"/>
</dbReference>
<proteinExistence type="predicted"/>
<feature type="transmembrane region" description="Helical" evidence="1">
    <location>
        <begin position="152"/>
        <end position="174"/>
    </location>
</feature>
<evidence type="ECO:0000313" key="3">
    <source>
        <dbReference type="Proteomes" id="UP000218263"/>
    </source>
</evidence>
<evidence type="ECO:0000256" key="1">
    <source>
        <dbReference type="SAM" id="Phobius"/>
    </source>
</evidence>
<feature type="transmembrane region" description="Helical" evidence="1">
    <location>
        <begin position="68"/>
        <end position="86"/>
    </location>
</feature>
<dbReference type="OrthoDB" id="735382at2"/>
<protein>
    <recommendedName>
        <fullName evidence="4">Oligosaccharide repeat unit polymerase</fullName>
    </recommendedName>
</protein>
<reference evidence="2 3" key="1">
    <citation type="submission" date="2015-12" db="EMBL/GenBank/DDBJ databases">
        <title>Genome sequence of Mucilaginibacter gotjawali.</title>
        <authorList>
            <person name="Lee J.S."/>
            <person name="Lee K.C."/>
            <person name="Kim K.K."/>
            <person name="Lee B.W."/>
        </authorList>
    </citation>
    <scope>NUCLEOTIDE SEQUENCE [LARGE SCALE GENOMIC DNA]</scope>
    <source>
        <strain evidence="2 3">SA3-7</strain>
    </source>
</reference>
<feature type="transmembrane region" description="Helical" evidence="1">
    <location>
        <begin position="106"/>
        <end position="127"/>
    </location>
</feature>
<name>A0A0X8X4D5_9SPHI</name>
<feature type="transmembrane region" description="Helical" evidence="1">
    <location>
        <begin position="402"/>
        <end position="425"/>
    </location>
</feature>
<keyword evidence="3" id="KW-1185">Reference proteome</keyword>
<sequence>MKIKTFYINNQINFIFSLIAGILLFIGFIGVFFDPSYSYLLLAGATWGLFCIYYSLNKNTSLLEPINFIFLDVFGGSVCRLVYMFFFPDRPNVTEFLLLGRGIQIAINGGIINILGLAIMMVGYVVGKRVTKLSKWKKGFFTISFFKKEKRLVPVLLALLVLSSIGLFIFYKIFGVQFFTSFTKKYELVSDDQGQLSRTSLGIPRDLLLQGKTAFLIYITWFYARGKKMMSWHGILLIFFFIVGNAPNLFLSSRLPIIWDIFYWMMLSLMFQEKKKFPWFKVTSSFVIVALVIVIIGALRQSGRNVSEEDLSITGDSFIDKVFGNRNLLSADKTGVLYDAVERNKFQLEYGLSFIDFFLAPIPRSIWVNKPITAIETRIQPLFTGPLGASGSVPPGLPAEGYLQFGFIGVIGLMFCYGYFMAYMFNVFSNSVQSYSVLLYFFFCYQFGFNMIGFSVGSAAVQFLIDFLPLYFVLKFLK</sequence>
<dbReference type="KEGG" id="mgot:MgSA37_03584"/>
<keyword evidence="1" id="KW-0812">Transmembrane</keyword>
<dbReference type="EMBL" id="AP017313">
    <property type="protein sequence ID" value="BAU55400.1"/>
    <property type="molecule type" value="Genomic_DNA"/>
</dbReference>
<organism evidence="2 3">
    <name type="scientific">Mucilaginibacter gotjawali</name>
    <dbReference type="NCBI Taxonomy" id="1550579"/>
    <lineage>
        <taxon>Bacteria</taxon>
        <taxon>Pseudomonadati</taxon>
        <taxon>Bacteroidota</taxon>
        <taxon>Sphingobacteriia</taxon>
        <taxon>Sphingobacteriales</taxon>
        <taxon>Sphingobacteriaceae</taxon>
        <taxon>Mucilaginibacter</taxon>
    </lineage>
</organism>
<feature type="transmembrane region" description="Helical" evidence="1">
    <location>
        <begin position="437"/>
        <end position="454"/>
    </location>
</feature>
<dbReference type="NCBIfam" id="TIGR04370">
    <property type="entry name" value="glyco_rpt_poly"/>
    <property type="match status" value="1"/>
</dbReference>